<evidence type="ECO:0000313" key="2">
    <source>
        <dbReference type="Proteomes" id="UP001157502"/>
    </source>
</evidence>
<sequence length="519" mass="56921">MTDSPRQRVSASADCDTPLESRKDGSGRVALKKEIGLVSACGIIVGNIIGSGIFVSPKGVLENASSVGLALIVWIFTGVITAIGALCYAELGVTIPKSGGDYSYVKDIFGGIAGFLRLWIAVLVIYPTNQAVIALTFSNYVLQPLFPTCFPPEGGLRLLAALCLLLLTWVNCSSVRWATRVQDVFTTGKLLALGLIISMGFVQIYKGQYYWLEPAHAFETFQPYDIGQIALSFLQGSFAYGGWNFLNYVTEELVDHHRNLPRAIFISIPLVTFVYVFANIAYVTAMSPQELLASNAVAVRFGEKLLGVMSWVMPIAVALSTFGGVNGSLFTSSRLFFAGAREGHLPRVLAMIHVKRCTPIPALLFTCISTLLMLCTSDMYTLINYVGFINYLFYGVTIAGLIVLRIKQPDMYRPIKVSLVWPVIYLLFWAFLLIFSLYSEPLVCGMGIAIILTGVPVYFLGVYWDNKPQCFNTFIGKMTHVCQKFFIVVYPDMGESPDGGLEQGPKGDDDHGKTLDSST</sequence>
<dbReference type="EMBL" id="CM055732">
    <property type="protein sequence ID" value="KAJ8011760.1"/>
    <property type="molecule type" value="Genomic_DNA"/>
</dbReference>
<comment type="caution">
    <text evidence="1">The sequence shown here is derived from an EMBL/GenBank/DDBJ whole genome shotgun (WGS) entry which is preliminary data.</text>
</comment>
<keyword evidence="2" id="KW-1185">Reference proteome</keyword>
<dbReference type="Proteomes" id="UP001157502">
    <property type="component" value="Chromosome 5"/>
</dbReference>
<evidence type="ECO:0000313" key="1">
    <source>
        <dbReference type="EMBL" id="KAJ8011760.1"/>
    </source>
</evidence>
<reference evidence="1" key="1">
    <citation type="submission" date="2021-05" db="EMBL/GenBank/DDBJ databases">
        <authorList>
            <person name="Pan Q."/>
            <person name="Jouanno E."/>
            <person name="Zahm M."/>
            <person name="Klopp C."/>
            <person name="Cabau C."/>
            <person name="Louis A."/>
            <person name="Berthelot C."/>
            <person name="Parey E."/>
            <person name="Roest Crollius H."/>
            <person name="Montfort J."/>
            <person name="Robinson-Rechavi M."/>
            <person name="Bouchez O."/>
            <person name="Lampietro C."/>
            <person name="Lopez Roques C."/>
            <person name="Donnadieu C."/>
            <person name="Postlethwait J."/>
            <person name="Bobe J."/>
            <person name="Dillon D."/>
            <person name="Chandos A."/>
            <person name="von Hippel F."/>
            <person name="Guiguen Y."/>
        </authorList>
    </citation>
    <scope>NUCLEOTIDE SEQUENCE</scope>
    <source>
        <strain evidence="1">YG-Jan2019</strain>
    </source>
</reference>
<protein>
    <submittedName>
        <fullName evidence="1">Uncharacterized protein</fullName>
    </submittedName>
</protein>
<accession>A0ACC2H7N1</accession>
<gene>
    <name evidence="1" type="ORF">DPEC_G00061610</name>
</gene>
<proteinExistence type="predicted"/>
<organism evidence="1 2">
    <name type="scientific">Dallia pectoralis</name>
    <name type="common">Alaska blackfish</name>
    <dbReference type="NCBI Taxonomy" id="75939"/>
    <lineage>
        <taxon>Eukaryota</taxon>
        <taxon>Metazoa</taxon>
        <taxon>Chordata</taxon>
        <taxon>Craniata</taxon>
        <taxon>Vertebrata</taxon>
        <taxon>Euteleostomi</taxon>
        <taxon>Actinopterygii</taxon>
        <taxon>Neopterygii</taxon>
        <taxon>Teleostei</taxon>
        <taxon>Protacanthopterygii</taxon>
        <taxon>Esociformes</taxon>
        <taxon>Umbridae</taxon>
        <taxon>Dallia</taxon>
    </lineage>
</organism>
<name>A0ACC2H7N1_DALPE</name>